<dbReference type="EMBL" id="DACRBY010000006">
    <property type="protein sequence ID" value="HAS8539433.1"/>
    <property type="molecule type" value="Genomic_DNA"/>
</dbReference>
<reference evidence="1" key="2">
    <citation type="submission" date="2019-01" db="EMBL/GenBank/DDBJ databases">
        <authorList>
            <consortium name="NCBI Pathogen Detection Project"/>
        </authorList>
    </citation>
    <scope>NUCLEOTIDE SEQUENCE</scope>
    <source>
        <strain evidence="1">BCW_3452</strain>
    </source>
</reference>
<reference evidence="1" key="1">
    <citation type="journal article" date="2018" name="Genome Biol.">
        <title>SKESA: strategic k-mer extension for scrupulous assemblies.</title>
        <authorList>
            <person name="Souvorov A."/>
            <person name="Agarwala R."/>
            <person name="Lipman D.J."/>
        </authorList>
    </citation>
    <scope>NUCLEOTIDE SEQUENCE</scope>
    <source>
        <strain evidence="1">BCW_3452</strain>
    </source>
</reference>
<dbReference type="AlphaFoldDB" id="A0A8H9K8G3"/>
<comment type="caution">
    <text evidence="1">The sequence shown here is derived from an EMBL/GenBank/DDBJ whole genome shotgun (WGS) entry which is preliminary data.</text>
</comment>
<protein>
    <submittedName>
        <fullName evidence="1">Uncharacterized protein</fullName>
    </submittedName>
</protein>
<organism evidence="1">
    <name type="scientific">Vibrio vulnificus</name>
    <dbReference type="NCBI Taxonomy" id="672"/>
    <lineage>
        <taxon>Bacteria</taxon>
        <taxon>Pseudomonadati</taxon>
        <taxon>Pseudomonadota</taxon>
        <taxon>Gammaproteobacteria</taxon>
        <taxon>Vibrionales</taxon>
        <taxon>Vibrionaceae</taxon>
        <taxon>Vibrio</taxon>
    </lineage>
</organism>
<name>A0A8H9K8G3_VIBVL</name>
<sequence>MELELIAGQRLPVTLDSEWLYVESAAGKITVFIESTGEEITLIPRSLYKYTGRRFGRIFLSGEGALSFLHGVGDFTPPIEGQQVQVSTMPSIELAPGQQVAVSELPPVKVQTLPPVTLDANQELAARILSLPAVTLDSNSRITVDIGSAIRISAAQILRVSEEAGERFTTSLVSTFPHTVAANANRKHILLKASKSNAAPVLVGAYELDAGESLTLASKADITLTGTAGDKVSLLELEV</sequence>
<accession>A0A8H9K8G3</accession>
<dbReference type="Proteomes" id="UP000863257">
    <property type="component" value="Unassembled WGS sequence"/>
</dbReference>
<dbReference type="RefSeq" id="WP_039468801.1">
    <property type="nucleotide sequence ID" value="NZ_JAERHO010000011.1"/>
</dbReference>
<evidence type="ECO:0000313" key="1">
    <source>
        <dbReference type="EMBL" id="HAS8539433.1"/>
    </source>
</evidence>
<proteinExistence type="predicted"/>
<gene>
    <name evidence="1" type="ORF">I7730_06500</name>
</gene>